<dbReference type="EMBL" id="JBHSOD010000059">
    <property type="protein sequence ID" value="MFC5889537.1"/>
    <property type="molecule type" value="Genomic_DNA"/>
</dbReference>
<evidence type="ECO:0000256" key="2">
    <source>
        <dbReference type="ARBA" id="ARBA00023015"/>
    </source>
</evidence>
<dbReference type="PIRSF" id="PIRSF019455">
    <property type="entry name" value="CopR_AtkY"/>
    <property type="match status" value="1"/>
</dbReference>
<keyword evidence="2" id="KW-0805">Transcription regulation</keyword>
<reference evidence="6" key="1">
    <citation type="journal article" date="2019" name="Int. J. Syst. Evol. Microbiol.">
        <title>The Global Catalogue of Microorganisms (GCM) 10K type strain sequencing project: providing services to taxonomists for standard genome sequencing and annotation.</title>
        <authorList>
            <consortium name="The Broad Institute Genomics Platform"/>
            <consortium name="The Broad Institute Genome Sequencing Center for Infectious Disease"/>
            <person name="Wu L."/>
            <person name="Ma J."/>
        </authorList>
    </citation>
    <scope>NUCLEOTIDE SEQUENCE [LARGE SCALE GENOMIC DNA]</scope>
    <source>
        <strain evidence="6">CGMCC 4.1469</strain>
    </source>
</reference>
<evidence type="ECO:0000313" key="5">
    <source>
        <dbReference type="EMBL" id="MFC5889537.1"/>
    </source>
</evidence>
<dbReference type="Pfam" id="PF03965">
    <property type="entry name" value="Penicillinase_R"/>
    <property type="match status" value="1"/>
</dbReference>
<evidence type="ECO:0000256" key="3">
    <source>
        <dbReference type="ARBA" id="ARBA00023125"/>
    </source>
</evidence>
<organism evidence="5 6">
    <name type="scientific">Kitasatospora aburaviensis</name>
    <dbReference type="NCBI Taxonomy" id="67265"/>
    <lineage>
        <taxon>Bacteria</taxon>
        <taxon>Bacillati</taxon>
        <taxon>Actinomycetota</taxon>
        <taxon>Actinomycetes</taxon>
        <taxon>Kitasatosporales</taxon>
        <taxon>Streptomycetaceae</taxon>
        <taxon>Kitasatospora</taxon>
    </lineage>
</organism>
<dbReference type="Gene3D" id="6.10.140.850">
    <property type="match status" value="1"/>
</dbReference>
<evidence type="ECO:0000256" key="4">
    <source>
        <dbReference type="ARBA" id="ARBA00023163"/>
    </source>
</evidence>
<proteinExistence type="inferred from homology"/>
<keyword evidence="6" id="KW-1185">Reference proteome</keyword>
<protein>
    <submittedName>
        <fullName evidence="5">BlaI/MecI/CopY family transcriptional regulator</fullName>
    </submittedName>
</protein>
<dbReference type="InterPro" id="IPR036390">
    <property type="entry name" value="WH_DNA-bd_sf"/>
</dbReference>
<dbReference type="Proteomes" id="UP001596067">
    <property type="component" value="Unassembled WGS sequence"/>
</dbReference>
<dbReference type="InterPro" id="IPR036388">
    <property type="entry name" value="WH-like_DNA-bd_sf"/>
</dbReference>
<comment type="caution">
    <text evidence="5">The sequence shown here is derived from an EMBL/GenBank/DDBJ whole genome shotgun (WGS) entry which is preliminary data.</text>
</comment>
<name>A0ABW1F589_9ACTN</name>
<dbReference type="RefSeq" id="WP_238864766.1">
    <property type="nucleotide sequence ID" value="NZ_BAAAVH010000020.1"/>
</dbReference>
<gene>
    <name evidence="5" type="ORF">ACFP0N_31680</name>
</gene>
<dbReference type="SUPFAM" id="SSF46785">
    <property type="entry name" value="Winged helix' DNA-binding domain"/>
    <property type="match status" value="1"/>
</dbReference>
<accession>A0ABW1F589</accession>
<evidence type="ECO:0000256" key="1">
    <source>
        <dbReference type="ARBA" id="ARBA00011046"/>
    </source>
</evidence>
<comment type="similarity">
    <text evidence="1">Belongs to the BlaI transcriptional regulatory family.</text>
</comment>
<sequence>MRRLGDLEAQIMDRLWSWGRPATVRELVEDLNRERPLAYTTVMTVADTLHGKGVLRREKQRRAWLYEPTRSRESYTAALMQDALGSSTDRSSALAHFVEQIAPEEQEALRQALRALTSGDPE</sequence>
<dbReference type="Gene3D" id="1.10.10.10">
    <property type="entry name" value="Winged helix-like DNA-binding domain superfamily/Winged helix DNA-binding domain"/>
    <property type="match status" value="1"/>
</dbReference>
<evidence type="ECO:0000313" key="6">
    <source>
        <dbReference type="Proteomes" id="UP001596067"/>
    </source>
</evidence>
<keyword evidence="3" id="KW-0238">DNA-binding</keyword>
<keyword evidence="4" id="KW-0804">Transcription</keyword>
<dbReference type="InterPro" id="IPR005650">
    <property type="entry name" value="BlaI_family"/>
</dbReference>